<accession>A0A4Y5Z649</accession>
<keyword evidence="2" id="KW-1185">Reference proteome</keyword>
<protein>
    <submittedName>
        <fullName evidence="1">DUF72 domain-containing protein</fullName>
    </submittedName>
</protein>
<dbReference type="EMBL" id="CP041046">
    <property type="protein sequence ID" value="QDE39728.1"/>
    <property type="molecule type" value="Genomic_DNA"/>
</dbReference>
<organism evidence="1 2">
    <name type="scientific">Luteibacter pinisoli</name>
    <dbReference type="NCBI Taxonomy" id="2589080"/>
    <lineage>
        <taxon>Bacteria</taxon>
        <taxon>Pseudomonadati</taxon>
        <taxon>Pseudomonadota</taxon>
        <taxon>Gammaproteobacteria</taxon>
        <taxon>Lysobacterales</taxon>
        <taxon>Rhodanobacteraceae</taxon>
        <taxon>Luteibacter</taxon>
    </lineage>
</organism>
<dbReference type="PANTHER" id="PTHR30348:SF14">
    <property type="entry name" value="BLR8050 PROTEIN"/>
    <property type="match status" value="1"/>
</dbReference>
<gene>
    <name evidence="1" type="ORF">FIV34_11190</name>
</gene>
<reference evidence="1 2" key="1">
    <citation type="submission" date="2019-06" db="EMBL/GenBank/DDBJ databases">
        <title>A complete genome sequence for Luteibacter pinisoli MAH-14.</title>
        <authorList>
            <person name="Baltrus D.A."/>
        </authorList>
    </citation>
    <scope>NUCLEOTIDE SEQUENCE [LARGE SCALE GENOMIC DNA]</scope>
    <source>
        <strain evidence="1 2">MAH-14</strain>
    </source>
</reference>
<name>A0A4Y5Z649_9GAMM</name>
<dbReference type="InterPro" id="IPR036520">
    <property type="entry name" value="UPF0759_sf"/>
</dbReference>
<dbReference type="Proteomes" id="UP000316093">
    <property type="component" value="Chromosome"/>
</dbReference>
<dbReference type="Pfam" id="PF01904">
    <property type="entry name" value="DUF72"/>
    <property type="match status" value="1"/>
</dbReference>
<dbReference type="SUPFAM" id="SSF117396">
    <property type="entry name" value="TM1631-like"/>
    <property type="match status" value="1"/>
</dbReference>
<dbReference type="KEGG" id="lpy:FIV34_11190"/>
<dbReference type="InterPro" id="IPR002763">
    <property type="entry name" value="DUF72"/>
</dbReference>
<proteinExistence type="predicted"/>
<dbReference type="Gene3D" id="3.20.20.410">
    <property type="entry name" value="Protein of unknown function UPF0759"/>
    <property type="match status" value="1"/>
</dbReference>
<evidence type="ECO:0000313" key="2">
    <source>
        <dbReference type="Proteomes" id="UP000316093"/>
    </source>
</evidence>
<evidence type="ECO:0000313" key="1">
    <source>
        <dbReference type="EMBL" id="QDE39728.1"/>
    </source>
</evidence>
<dbReference type="OrthoDB" id="9780310at2"/>
<dbReference type="PANTHER" id="PTHR30348">
    <property type="entry name" value="UNCHARACTERIZED PROTEIN YECE"/>
    <property type="match status" value="1"/>
</dbReference>
<sequence length="249" mass="27301">MTRRDSGAGGSIRVGCAGWALPASVAGSFPSDGTHLERYAQVFSCVEINSSFYRSHQPKTYVRWKSSVPDAFRFSVKMPRTITHESRLEKCESLVRAFVQETAGLEEKLGCVLVQLPPSLALDTNIATDFFEMLRRSTPVPLACEPRHASWFTPEGAAVLGDTGVSCVWADPPPVAGVEPPIDRGMLYLRLHGSPQVYYSAYDDTFIERVAGTMREARDQGRVAWCIFDNTARGEAIPNALALAKLTAT</sequence>
<dbReference type="RefSeq" id="WP_139982727.1">
    <property type="nucleotide sequence ID" value="NZ_CP041046.1"/>
</dbReference>
<dbReference type="AlphaFoldDB" id="A0A4Y5Z649"/>